<evidence type="ECO:0000256" key="4">
    <source>
        <dbReference type="SAM" id="SignalP"/>
    </source>
</evidence>
<keyword evidence="2" id="KW-0313">Glucose metabolism</keyword>
<feature type="chain" id="PRO_5046873347" evidence="4">
    <location>
        <begin position="21"/>
        <end position="377"/>
    </location>
</feature>
<dbReference type="PANTHER" id="PTHR30344:SF1">
    <property type="entry name" value="6-PHOSPHOGLUCONOLACTONASE"/>
    <property type="match status" value="1"/>
</dbReference>
<keyword evidence="2" id="KW-0119">Carbohydrate metabolism</keyword>
<evidence type="ECO:0000313" key="6">
    <source>
        <dbReference type="Proteomes" id="UP001597389"/>
    </source>
</evidence>
<dbReference type="Pfam" id="PF10282">
    <property type="entry name" value="Lactonase"/>
    <property type="match status" value="1"/>
</dbReference>
<organism evidence="5 6">
    <name type="scientific">Rubritalea tangerina</name>
    <dbReference type="NCBI Taxonomy" id="430798"/>
    <lineage>
        <taxon>Bacteria</taxon>
        <taxon>Pseudomonadati</taxon>
        <taxon>Verrucomicrobiota</taxon>
        <taxon>Verrucomicrobiia</taxon>
        <taxon>Verrucomicrobiales</taxon>
        <taxon>Rubritaleaceae</taxon>
        <taxon>Rubritalea</taxon>
    </lineage>
</organism>
<evidence type="ECO:0000313" key="5">
    <source>
        <dbReference type="EMBL" id="MFD2160113.1"/>
    </source>
</evidence>
<dbReference type="PANTHER" id="PTHR30344">
    <property type="entry name" value="6-PHOSPHOGLUCONOLACTONASE-RELATED"/>
    <property type="match status" value="1"/>
</dbReference>
<dbReference type="SUPFAM" id="SSF51004">
    <property type="entry name" value="C-terminal (heme d1) domain of cytochrome cd1-nitrite reductase"/>
    <property type="match status" value="1"/>
</dbReference>
<dbReference type="RefSeq" id="WP_377088091.1">
    <property type="nucleotide sequence ID" value="NZ_JBHSJL010000014.1"/>
</dbReference>
<name>A0ABW4ZDL7_9BACT</name>
<dbReference type="InterPro" id="IPR011048">
    <property type="entry name" value="Haem_d1_sf"/>
</dbReference>
<gene>
    <name evidence="5" type="ORF">ACFSW8_14505</name>
</gene>
<reference evidence="6" key="1">
    <citation type="journal article" date="2019" name="Int. J. Syst. Evol. Microbiol.">
        <title>The Global Catalogue of Microorganisms (GCM) 10K type strain sequencing project: providing services to taxonomists for standard genome sequencing and annotation.</title>
        <authorList>
            <consortium name="The Broad Institute Genomics Platform"/>
            <consortium name="The Broad Institute Genome Sequencing Center for Infectious Disease"/>
            <person name="Wu L."/>
            <person name="Ma J."/>
        </authorList>
    </citation>
    <scope>NUCLEOTIDE SEQUENCE [LARGE SCALE GENOMIC DNA]</scope>
    <source>
        <strain evidence="6">CCUG 57942</strain>
    </source>
</reference>
<feature type="signal peptide" evidence="4">
    <location>
        <begin position="1"/>
        <end position="20"/>
    </location>
</feature>
<evidence type="ECO:0000256" key="2">
    <source>
        <dbReference type="ARBA" id="ARBA00022526"/>
    </source>
</evidence>
<feature type="compositionally biased region" description="Basic residues" evidence="3">
    <location>
        <begin position="161"/>
        <end position="170"/>
    </location>
</feature>
<protein>
    <submittedName>
        <fullName evidence="5">Lactonase family protein</fullName>
    </submittedName>
</protein>
<keyword evidence="6" id="KW-1185">Reference proteome</keyword>
<evidence type="ECO:0000256" key="3">
    <source>
        <dbReference type="SAM" id="MobiDB-lite"/>
    </source>
</evidence>
<comment type="caution">
    <text evidence="5">The sequence shown here is derived from an EMBL/GenBank/DDBJ whole genome shotgun (WGS) entry which is preliminary data.</text>
</comment>
<dbReference type="Gene3D" id="2.130.10.10">
    <property type="entry name" value="YVTN repeat-like/Quinoprotein amine dehydrogenase"/>
    <property type="match status" value="1"/>
</dbReference>
<proteinExistence type="inferred from homology"/>
<dbReference type="InterPro" id="IPR050282">
    <property type="entry name" value="Cycloisomerase_2"/>
</dbReference>
<feature type="region of interest" description="Disordered" evidence="3">
    <location>
        <begin position="149"/>
        <end position="172"/>
    </location>
</feature>
<dbReference type="InterPro" id="IPR015943">
    <property type="entry name" value="WD40/YVTN_repeat-like_dom_sf"/>
</dbReference>
<keyword evidence="4" id="KW-0732">Signal</keyword>
<dbReference type="InterPro" id="IPR019405">
    <property type="entry name" value="Lactonase_7-beta_prop"/>
</dbReference>
<evidence type="ECO:0000256" key="1">
    <source>
        <dbReference type="ARBA" id="ARBA00005564"/>
    </source>
</evidence>
<dbReference type="Proteomes" id="UP001597389">
    <property type="component" value="Unassembled WGS sequence"/>
</dbReference>
<comment type="similarity">
    <text evidence="1">Belongs to the cycloisomerase 2 family.</text>
</comment>
<dbReference type="EMBL" id="JBHUJB010000072">
    <property type="protein sequence ID" value="MFD2160113.1"/>
    <property type="molecule type" value="Genomic_DNA"/>
</dbReference>
<accession>A0ABW4ZDL7</accession>
<sequence length="377" mass="40377">MKVRALSFLLGCIMTSAAVAEMYHVYIGNGGTDGIAKVVLDTETGAFTHLRIVTPAHTPNFMVFSKDKPYCYSTNRSKDVDGKPRLGGVSAYLRTADGTLELLQSRLTGGSGACHVSLDRSGKVLLVANYGSGSLASFKVKLDGSLSPAVSVPQHKGSSVHPKRQQRPHAHSIYASPDNKHVYAADLGTDAIEVYDLDVETAEIKSIGSFKVPAGGGPRHMCFSHDGSIIYVLNELSTSITIMDRDVETGSLEVRKTVSLLGEGEGEDMTSSEIRMSDDGRFMYAANRDLANKGRDSISVLVVDGEGGLKVIQTAAAGVWIPRHFDITPCGKNLLVAGQRSNFVVSHKRDTEAGTLSATGKRVAVKAPMWIGFVPKY</sequence>